<dbReference type="SMART" id="SM00209">
    <property type="entry name" value="TSP1"/>
    <property type="match status" value="2"/>
</dbReference>
<name>A0AAN9BM23_9CAEN</name>
<evidence type="ECO:0000256" key="2">
    <source>
        <dbReference type="SAM" id="Phobius"/>
    </source>
</evidence>
<keyword evidence="2" id="KW-0812">Transmembrane</keyword>
<feature type="compositionally biased region" description="Low complexity" evidence="1">
    <location>
        <begin position="250"/>
        <end position="273"/>
    </location>
</feature>
<evidence type="ECO:0000313" key="5">
    <source>
        <dbReference type="Proteomes" id="UP001374579"/>
    </source>
</evidence>
<feature type="compositionally biased region" description="Acidic residues" evidence="1">
    <location>
        <begin position="166"/>
        <end position="186"/>
    </location>
</feature>
<accession>A0AAN9BM23</accession>
<proteinExistence type="predicted"/>
<dbReference type="Proteomes" id="UP001374579">
    <property type="component" value="Unassembled WGS sequence"/>
</dbReference>
<dbReference type="EMBL" id="JBAMIC010000007">
    <property type="protein sequence ID" value="KAK7105790.1"/>
    <property type="molecule type" value="Genomic_DNA"/>
</dbReference>
<feature type="signal peptide" evidence="3">
    <location>
        <begin position="1"/>
        <end position="31"/>
    </location>
</feature>
<gene>
    <name evidence="4" type="ORF">V1264_017124</name>
</gene>
<comment type="caution">
    <text evidence="4">The sequence shown here is derived from an EMBL/GenBank/DDBJ whole genome shotgun (WGS) entry which is preliminary data.</text>
</comment>
<keyword evidence="5" id="KW-1185">Reference proteome</keyword>
<reference evidence="4 5" key="1">
    <citation type="submission" date="2024-02" db="EMBL/GenBank/DDBJ databases">
        <title>Chromosome-scale genome assembly of the rough periwinkle Littorina saxatilis.</title>
        <authorList>
            <person name="De Jode A."/>
            <person name="Faria R."/>
            <person name="Formenti G."/>
            <person name="Sims Y."/>
            <person name="Smith T.P."/>
            <person name="Tracey A."/>
            <person name="Wood J.M.D."/>
            <person name="Zagrodzka Z.B."/>
            <person name="Johannesson K."/>
            <person name="Butlin R.K."/>
            <person name="Leder E.H."/>
        </authorList>
    </citation>
    <scope>NUCLEOTIDE SEQUENCE [LARGE SCALE GENOMIC DNA]</scope>
    <source>
        <strain evidence="4">Snail1</strain>
        <tissue evidence="4">Muscle</tissue>
    </source>
</reference>
<sequence length="318" mass="34693">MCNIKNCWLCGQSWCALVYFCLVMLLLPATGQKSIPSQDTSQMKRQLSNCETGSWTTWGDWSECRSTCLKQRDHDCVYRLNRNCRLACKGTKDEFRSCTGDKCCADGVSVWGEWATWNLCPPCGAHRSLRTRTRPCHKNTCNHQCLGDVKATELCSDVGTCNVTDSEDGTVDENDDDDADENDGDDTTLAYSSGTSGIPVALKALLGIFLAFLTLVVASLSVVIVHKQCKKKPEENNTELEVIDINLSLPRLPSASSPETSTVGSTVSESTASPTREDPSGSAVDTDLESVTSTDISQPPDIHYHAPDFADESINQSI</sequence>
<dbReference type="PROSITE" id="PS50092">
    <property type="entry name" value="TSP1"/>
    <property type="match status" value="2"/>
</dbReference>
<evidence type="ECO:0000256" key="3">
    <source>
        <dbReference type="SAM" id="SignalP"/>
    </source>
</evidence>
<feature type="region of interest" description="Disordered" evidence="1">
    <location>
        <begin position="250"/>
        <end position="318"/>
    </location>
</feature>
<dbReference type="InterPro" id="IPR000884">
    <property type="entry name" value="TSP1_rpt"/>
</dbReference>
<keyword evidence="3" id="KW-0732">Signal</keyword>
<dbReference type="SUPFAM" id="SSF82895">
    <property type="entry name" value="TSP-1 type 1 repeat"/>
    <property type="match status" value="1"/>
</dbReference>
<feature type="chain" id="PRO_5042840100" evidence="3">
    <location>
        <begin position="32"/>
        <end position="318"/>
    </location>
</feature>
<feature type="transmembrane region" description="Helical" evidence="2">
    <location>
        <begin position="204"/>
        <end position="225"/>
    </location>
</feature>
<dbReference type="AlphaFoldDB" id="A0AAN9BM23"/>
<dbReference type="InterPro" id="IPR036383">
    <property type="entry name" value="TSP1_rpt_sf"/>
</dbReference>
<keyword evidence="2" id="KW-1133">Transmembrane helix</keyword>
<organism evidence="4 5">
    <name type="scientific">Littorina saxatilis</name>
    <dbReference type="NCBI Taxonomy" id="31220"/>
    <lineage>
        <taxon>Eukaryota</taxon>
        <taxon>Metazoa</taxon>
        <taxon>Spiralia</taxon>
        <taxon>Lophotrochozoa</taxon>
        <taxon>Mollusca</taxon>
        <taxon>Gastropoda</taxon>
        <taxon>Caenogastropoda</taxon>
        <taxon>Littorinimorpha</taxon>
        <taxon>Littorinoidea</taxon>
        <taxon>Littorinidae</taxon>
        <taxon>Littorina</taxon>
    </lineage>
</organism>
<evidence type="ECO:0000256" key="1">
    <source>
        <dbReference type="SAM" id="MobiDB-lite"/>
    </source>
</evidence>
<feature type="region of interest" description="Disordered" evidence="1">
    <location>
        <begin position="166"/>
        <end position="191"/>
    </location>
</feature>
<evidence type="ECO:0000313" key="4">
    <source>
        <dbReference type="EMBL" id="KAK7105790.1"/>
    </source>
</evidence>
<dbReference type="Pfam" id="PF00090">
    <property type="entry name" value="TSP_1"/>
    <property type="match status" value="2"/>
</dbReference>
<keyword evidence="2" id="KW-0472">Membrane</keyword>
<protein>
    <submittedName>
        <fullName evidence="4">Uncharacterized protein</fullName>
    </submittedName>
</protein>